<keyword evidence="9" id="KW-1185">Reference proteome</keyword>
<dbReference type="AlphaFoldDB" id="A0A087SAX2"/>
<proteinExistence type="inferred from homology"/>
<keyword evidence="5" id="KW-0479">Metal-binding</keyword>
<dbReference type="FunFam" id="2.30.30.870:FF:000001">
    <property type="entry name" value="Protein pelota homolog"/>
    <property type="match status" value="1"/>
</dbReference>
<dbReference type="Gene3D" id="3.30.420.60">
    <property type="entry name" value="eRF1 domain 2"/>
    <property type="match status" value="1"/>
</dbReference>
<sequence>MFIAGIVLLNTEGTSAFIALICLGALAFIPGAYYCRFNSGTEDEVSMKYQHKNACLEGIMNIPLAMPGHSEALAAVMLWKLEALVVHYEIREDLWHVFNLVRTGDKVAATTYRKVQRDTGMGTDSERIKLRLMIQVEDIDYDAAGEEIRLKGRNLTENEHVKLGAYHTLELRRQAAFTLEKEVWDGVDLDRIAAASDPAASADLAVLLVGEGLANLSLVGANATAVLQHVDWDVVKCLVVAGPGFVKDQFLEFLFAEAQRREDKVLMAARSKIVVAPASTAFQHSLKEVLAVPADTKAAKEVAAMADFYAMMSSDPARAFYGPGHVWAAHEVGAIATLLISEGLFRTSDVAARRKYVALVDEVAAGGGQVMLFSDMHGSGQQLQALTGLAAILRFPLPELEDTLMDEGVAVI</sequence>
<dbReference type="Pfam" id="PF26356">
    <property type="entry name" value="Pelota_N"/>
    <property type="match status" value="1"/>
</dbReference>
<dbReference type="KEGG" id="apro:F751_5585"/>
<dbReference type="Pfam" id="PF03465">
    <property type="entry name" value="eRF1_3"/>
    <property type="match status" value="1"/>
</dbReference>
<dbReference type="InterPro" id="IPR029064">
    <property type="entry name" value="Ribosomal_eL30-like_sf"/>
</dbReference>
<dbReference type="OrthoDB" id="10249111at2759"/>
<evidence type="ECO:0000256" key="5">
    <source>
        <dbReference type="ARBA" id="ARBA00022723"/>
    </source>
</evidence>
<keyword evidence="6" id="KW-1133">Transmembrane helix</keyword>
<dbReference type="eggNOG" id="KOG2869">
    <property type="taxonomic scope" value="Eukaryota"/>
</dbReference>
<dbReference type="InterPro" id="IPR038069">
    <property type="entry name" value="Pelota/DOM34_N"/>
</dbReference>
<dbReference type="GO" id="GO:0032790">
    <property type="term" value="P:ribosome disassembly"/>
    <property type="evidence" value="ECO:0007669"/>
    <property type="project" value="TreeGrafter"/>
</dbReference>
<dbReference type="PANTHER" id="PTHR10853">
    <property type="entry name" value="PELOTA"/>
    <property type="match status" value="1"/>
</dbReference>
<dbReference type="InterPro" id="IPR005141">
    <property type="entry name" value="eRF1_2"/>
</dbReference>
<dbReference type="InterPro" id="IPR004405">
    <property type="entry name" value="TF_pelota"/>
</dbReference>
<evidence type="ECO:0000256" key="6">
    <source>
        <dbReference type="SAM" id="Phobius"/>
    </source>
</evidence>
<accession>A0A087SAX2</accession>
<dbReference type="InterPro" id="IPR058547">
    <property type="entry name" value="Pelota_N"/>
</dbReference>
<dbReference type="GO" id="GO:0005737">
    <property type="term" value="C:cytoplasm"/>
    <property type="evidence" value="ECO:0007669"/>
    <property type="project" value="UniProtKB-SubCell"/>
</dbReference>
<keyword evidence="6" id="KW-0472">Membrane</keyword>
<dbReference type="FunFam" id="3.30.1330.30:FF:000008">
    <property type="entry name" value="Protein pelota homolog"/>
    <property type="match status" value="1"/>
</dbReference>
<dbReference type="GO" id="GO:0070651">
    <property type="term" value="P:nonfunctional rRNA decay"/>
    <property type="evidence" value="ECO:0007669"/>
    <property type="project" value="TreeGrafter"/>
</dbReference>
<evidence type="ECO:0000256" key="4">
    <source>
        <dbReference type="ARBA" id="ARBA00022490"/>
    </source>
</evidence>
<dbReference type="PANTHER" id="PTHR10853:SF0">
    <property type="entry name" value="PROTEIN PELOTA HOMOLOG"/>
    <property type="match status" value="1"/>
</dbReference>
<keyword evidence="4" id="KW-0963">Cytoplasm</keyword>
<gene>
    <name evidence="8" type="ORF">F751_5585</name>
</gene>
<dbReference type="InterPro" id="IPR042226">
    <property type="entry name" value="eFR1_2_sf"/>
</dbReference>
<dbReference type="SMART" id="SM01194">
    <property type="entry name" value="eRF1_1"/>
    <property type="match status" value="1"/>
</dbReference>
<dbReference type="Gene3D" id="3.30.1330.30">
    <property type="match status" value="1"/>
</dbReference>
<keyword evidence="6" id="KW-0812">Transmembrane</keyword>
<name>A0A087SAX2_AUXPR</name>
<evidence type="ECO:0000256" key="3">
    <source>
        <dbReference type="ARBA" id="ARBA00009504"/>
    </source>
</evidence>
<dbReference type="GO" id="GO:0070481">
    <property type="term" value="P:nuclear-transcribed mRNA catabolic process, non-stop decay"/>
    <property type="evidence" value="ECO:0007669"/>
    <property type="project" value="InterPro"/>
</dbReference>
<dbReference type="SUPFAM" id="SSF55315">
    <property type="entry name" value="L30e-like"/>
    <property type="match status" value="1"/>
</dbReference>
<dbReference type="Proteomes" id="UP000028924">
    <property type="component" value="Unassembled WGS sequence"/>
</dbReference>
<dbReference type="STRING" id="3075.A0A087SAX2"/>
<dbReference type="Pfam" id="PF03464">
    <property type="entry name" value="eRF1_2"/>
    <property type="match status" value="1"/>
</dbReference>
<evidence type="ECO:0000313" key="8">
    <source>
        <dbReference type="EMBL" id="KFM22876.1"/>
    </source>
</evidence>
<evidence type="ECO:0000259" key="7">
    <source>
        <dbReference type="SMART" id="SM01194"/>
    </source>
</evidence>
<dbReference type="GO" id="GO:0046872">
    <property type="term" value="F:metal ion binding"/>
    <property type="evidence" value="ECO:0007669"/>
    <property type="project" value="UniProtKB-KW"/>
</dbReference>
<dbReference type="SUPFAM" id="SSF53137">
    <property type="entry name" value="Translational machinery components"/>
    <property type="match status" value="1"/>
</dbReference>
<comment type="similarity">
    <text evidence="3">Belongs to the eukaryotic release factor 1 family. Pelota subfamily.</text>
</comment>
<dbReference type="SUPFAM" id="SSF159065">
    <property type="entry name" value="Dom34/Pelota N-terminal domain-like"/>
    <property type="match status" value="1"/>
</dbReference>
<dbReference type="RefSeq" id="XP_011395742.1">
    <property type="nucleotide sequence ID" value="XM_011397440.1"/>
</dbReference>
<reference evidence="8 9" key="1">
    <citation type="journal article" date="2014" name="BMC Genomics">
        <title>Oil accumulation mechanisms of the oleaginous microalga Chlorella protothecoides revealed through its genome, transcriptomes, and proteomes.</title>
        <authorList>
            <person name="Gao C."/>
            <person name="Wang Y."/>
            <person name="Shen Y."/>
            <person name="Yan D."/>
            <person name="He X."/>
            <person name="Dai J."/>
            <person name="Wu Q."/>
        </authorList>
    </citation>
    <scope>NUCLEOTIDE SEQUENCE [LARGE SCALE GENOMIC DNA]</scope>
    <source>
        <strain evidence="8 9">0710</strain>
    </source>
</reference>
<comment type="cofactor">
    <cofactor evidence="1">
        <name>a divalent metal cation</name>
        <dbReference type="ChEBI" id="CHEBI:60240"/>
    </cofactor>
</comment>
<feature type="domain" description="eRF1/Pelota-like N-terminal" evidence="7">
    <location>
        <begin position="71"/>
        <end position="197"/>
    </location>
</feature>
<organism evidence="8 9">
    <name type="scientific">Auxenochlorella protothecoides</name>
    <name type="common">Green microalga</name>
    <name type="synonym">Chlorella protothecoides</name>
    <dbReference type="NCBI Taxonomy" id="3075"/>
    <lineage>
        <taxon>Eukaryota</taxon>
        <taxon>Viridiplantae</taxon>
        <taxon>Chlorophyta</taxon>
        <taxon>core chlorophytes</taxon>
        <taxon>Trebouxiophyceae</taxon>
        <taxon>Chlorellales</taxon>
        <taxon>Chlorellaceae</taxon>
        <taxon>Auxenochlorella</taxon>
    </lineage>
</organism>
<feature type="transmembrane region" description="Helical" evidence="6">
    <location>
        <begin position="16"/>
        <end position="35"/>
    </location>
</feature>
<evidence type="ECO:0000313" key="9">
    <source>
        <dbReference type="Proteomes" id="UP000028924"/>
    </source>
</evidence>
<dbReference type="InterPro" id="IPR005142">
    <property type="entry name" value="eRF1_3"/>
</dbReference>
<dbReference type="EMBL" id="KL662082">
    <property type="protein sequence ID" value="KFM22876.1"/>
    <property type="molecule type" value="Genomic_DNA"/>
</dbReference>
<dbReference type="GeneID" id="23616976"/>
<dbReference type="GO" id="GO:0071025">
    <property type="term" value="P:RNA surveillance"/>
    <property type="evidence" value="ECO:0007669"/>
    <property type="project" value="InterPro"/>
</dbReference>
<protein>
    <submittedName>
        <fullName evidence="8">Protein pelota</fullName>
    </submittedName>
</protein>
<dbReference type="Gene3D" id="2.30.30.870">
    <property type="entry name" value="Pelota, domain A"/>
    <property type="match status" value="1"/>
</dbReference>
<evidence type="ECO:0000256" key="1">
    <source>
        <dbReference type="ARBA" id="ARBA00001968"/>
    </source>
</evidence>
<evidence type="ECO:0000256" key="2">
    <source>
        <dbReference type="ARBA" id="ARBA00004496"/>
    </source>
</evidence>
<dbReference type="GO" id="GO:0070966">
    <property type="term" value="P:nuclear-transcribed mRNA catabolic process, no-go decay"/>
    <property type="evidence" value="ECO:0007669"/>
    <property type="project" value="InterPro"/>
</dbReference>
<comment type="subcellular location">
    <subcellularLocation>
        <location evidence="2">Cytoplasm</location>
    </subcellularLocation>
</comment>
<dbReference type="InterPro" id="IPR005140">
    <property type="entry name" value="eRF1_Pelota-like_N"/>
</dbReference>